<dbReference type="AlphaFoldDB" id="A0AAU2UXI9"/>
<gene>
    <name evidence="1" type="ORF">OG549_02820</name>
</gene>
<proteinExistence type="predicted"/>
<name>A0AAU2UXI9_9ACTN</name>
<evidence type="ECO:0000313" key="1">
    <source>
        <dbReference type="EMBL" id="WTW59669.1"/>
    </source>
</evidence>
<sequence>MRIERHRIGEAALTAAEADFAERIAGDVHRMQHDPRPARAWRSVACAFLDYLGARSIRLPELGGKDAAVALGSAAAAAVGALELTLFPGRQLDVFIGYVGAGVSYGGEFDAEEEDTDQGRQVYSFEWLDGFYLAFLAQVSDRKAEVFIEAAPQWRGNEGRADVALVHALMAYVFGHEEGADDAAWPGPVQDVEKCALIDMVAATLGEGDDWPGHRAALSTLRALAAGDEEAFTRCLATQLEQYRSRAEGGDAGPRSLLPLDAMALMAMAHRKRGWRTRIDSAYLPQALVTGFAPGAPRVRAYGRDKRADAVAALANGPLVVDRPPHPFAAQSTDASLYDDFAAREMDRFHDPAEDPKMLARDLTSLMSDQRQRFLVRAALDPDGTDTCQYEALLLGAEAGAGALRVARAEPGTEVEVAIGGTTRLVPAWRSSYRPNPHQWQQAVALALVVGARKPLADCVLVEPEFFAEDGRPSPGGAYCAALHDYLRGVDPEPAMDHALTTAARMADGSFLAPPVSLLSQLVQGDQQGFALALADALEEHREHYTVGDRGKDMEAAVNLDVLGLACHARRIGWPVPIRSPYLPEGLLRSWEYGR</sequence>
<protein>
    <submittedName>
        <fullName evidence="1">Immunity 49 family protein</fullName>
    </submittedName>
</protein>
<dbReference type="Pfam" id="PF15575">
    <property type="entry name" value="Imm49"/>
    <property type="match status" value="2"/>
</dbReference>
<accession>A0AAU2UXI9</accession>
<dbReference type="EMBL" id="CP108318">
    <property type="protein sequence ID" value="WTW59669.1"/>
    <property type="molecule type" value="Genomic_DNA"/>
</dbReference>
<organism evidence="1">
    <name type="scientific">Streptomyces sp. NBC_00003</name>
    <dbReference type="NCBI Taxonomy" id="2903608"/>
    <lineage>
        <taxon>Bacteria</taxon>
        <taxon>Bacillati</taxon>
        <taxon>Actinomycetota</taxon>
        <taxon>Actinomycetes</taxon>
        <taxon>Kitasatosporales</taxon>
        <taxon>Streptomycetaceae</taxon>
        <taxon>Streptomyces</taxon>
    </lineage>
</organism>
<reference evidence="1" key="1">
    <citation type="submission" date="2022-10" db="EMBL/GenBank/DDBJ databases">
        <title>The complete genomes of actinobacterial strains from the NBC collection.</title>
        <authorList>
            <person name="Joergensen T.S."/>
            <person name="Alvarez Arevalo M."/>
            <person name="Sterndorff E.B."/>
            <person name="Faurdal D."/>
            <person name="Vuksanovic O."/>
            <person name="Mourched A.-S."/>
            <person name="Charusanti P."/>
            <person name="Shaw S."/>
            <person name="Blin K."/>
            <person name="Weber T."/>
        </authorList>
    </citation>
    <scope>NUCLEOTIDE SEQUENCE</scope>
    <source>
        <strain evidence="1">NBC_00003</strain>
    </source>
</reference>
<dbReference type="InterPro" id="IPR029074">
    <property type="entry name" value="Imm49"/>
</dbReference>